<organism evidence="1 2">
    <name type="scientific">Pseudomonas asplenii</name>
    <dbReference type="NCBI Taxonomy" id="53407"/>
    <lineage>
        <taxon>Bacteria</taxon>
        <taxon>Pseudomonadati</taxon>
        <taxon>Pseudomonadota</taxon>
        <taxon>Gammaproteobacteria</taxon>
        <taxon>Pseudomonadales</taxon>
        <taxon>Pseudomonadaceae</taxon>
        <taxon>Pseudomonas</taxon>
    </lineage>
</organism>
<keyword evidence="2" id="KW-1185">Reference proteome</keyword>
<dbReference type="AlphaFoldDB" id="A0A1H1ZZ49"/>
<accession>A0A1H1ZZ49</accession>
<name>A0A1H1ZZ49_9PSED</name>
<dbReference type="Proteomes" id="UP000199524">
    <property type="component" value="Chromosome I"/>
</dbReference>
<dbReference type="EMBL" id="LT629777">
    <property type="protein sequence ID" value="SDT39045.1"/>
    <property type="molecule type" value="Genomic_DNA"/>
</dbReference>
<evidence type="ECO:0000313" key="1">
    <source>
        <dbReference type="EMBL" id="SDT39045.1"/>
    </source>
</evidence>
<dbReference type="RefSeq" id="WP_090210396.1">
    <property type="nucleotide sequence ID" value="NZ_LT629777.1"/>
</dbReference>
<sequence>MKPTSDLPDDESMKQLIQLLDEHIGLPKHLVLNLGISVNHDLHCDGDDAAELLEVLQKRFPIRFIDYDAYRYFRPEGYDLFFWRRPQERRGKIPLTLGMLYHAINLQRWDTAELESLRL</sequence>
<proteinExistence type="predicted"/>
<reference evidence="2" key="1">
    <citation type="submission" date="2016-10" db="EMBL/GenBank/DDBJ databases">
        <authorList>
            <person name="Varghese N."/>
            <person name="Submissions S."/>
        </authorList>
    </citation>
    <scope>NUCLEOTIDE SEQUENCE [LARGE SCALE GENOMIC DNA]</scope>
    <source>
        <strain evidence="2">ATCC 23835</strain>
    </source>
</reference>
<dbReference type="Pfam" id="PF07377">
    <property type="entry name" value="DUF1493"/>
    <property type="match status" value="1"/>
</dbReference>
<protein>
    <recommendedName>
        <fullName evidence="3">DUF1493 family protein</fullName>
    </recommendedName>
</protein>
<evidence type="ECO:0008006" key="3">
    <source>
        <dbReference type="Google" id="ProtNLM"/>
    </source>
</evidence>
<dbReference type="GeneID" id="300210272"/>
<gene>
    <name evidence="1" type="ORF">SAMN05216598_5428</name>
</gene>
<evidence type="ECO:0000313" key="2">
    <source>
        <dbReference type="Proteomes" id="UP000199524"/>
    </source>
</evidence>
<dbReference type="InterPro" id="IPR010862">
    <property type="entry name" value="DUF1493"/>
</dbReference>